<organism evidence="1 2">
    <name type="scientific">Pedobacter nutrimenti</name>
    <dbReference type="NCBI Taxonomy" id="1241337"/>
    <lineage>
        <taxon>Bacteria</taxon>
        <taxon>Pseudomonadati</taxon>
        <taxon>Bacteroidota</taxon>
        <taxon>Sphingobacteriia</taxon>
        <taxon>Sphingobacteriales</taxon>
        <taxon>Sphingobacteriaceae</taxon>
        <taxon>Pedobacter</taxon>
    </lineage>
</organism>
<protein>
    <submittedName>
        <fullName evidence="1">Uncharacterized protein</fullName>
    </submittedName>
</protein>
<reference evidence="1 2" key="1">
    <citation type="submission" date="2018-06" db="EMBL/GenBank/DDBJ databases">
        <title>Genomic Encyclopedia of Archaeal and Bacterial Type Strains, Phase II (KMG-II): from individual species to whole genera.</title>
        <authorList>
            <person name="Goeker M."/>
        </authorList>
    </citation>
    <scope>NUCLEOTIDE SEQUENCE [LARGE SCALE GENOMIC DNA]</scope>
    <source>
        <strain evidence="1 2">DSM 27372</strain>
    </source>
</reference>
<dbReference type="AlphaFoldDB" id="A0A318UED8"/>
<comment type="caution">
    <text evidence="1">The sequence shown here is derived from an EMBL/GenBank/DDBJ whole genome shotgun (WGS) entry which is preliminary data.</text>
</comment>
<proteinExistence type="predicted"/>
<dbReference type="Proteomes" id="UP000248198">
    <property type="component" value="Unassembled WGS sequence"/>
</dbReference>
<dbReference type="EMBL" id="QKLU01000004">
    <property type="protein sequence ID" value="PYF73840.1"/>
    <property type="molecule type" value="Genomic_DNA"/>
</dbReference>
<name>A0A318UED8_9SPHI</name>
<gene>
    <name evidence="1" type="ORF">B0O44_1049</name>
</gene>
<evidence type="ECO:0000313" key="2">
    <source>
        <dbReference type="Proteomes" id="UP000248198"/>
    </source>
</evidence>
<accession>A0A318UED8</accession>
<sequence length="44" mass="5049">MLLLFDQTKQNVSFQIVVAGLRKMFDYKLVFATNGSELGDISYF</sequence>
<evidence type="ECO:0000313" key="1">
    <source>
        <dbReference type="EMBL" id="PYF73840.1"/>
    </source>
</evidence>
<keyword evidence="2" id="KW-1185">Reference proteome</keyword>